<protein>
    <recommendedName>
        <fullName evidence="3">WbqC family protein</fullName>
    </recommendedName>
</protein>
<dbReference type="InterPro" id="IPR014985">
    <property type="entry name" value="WbqC"/>
</dbReference>
<dbReference type="Pfam" id="PF08889">
    <property type="entry name" value="WbqC"/>
    <property type="match status" value="1"/>
</dbReference>
<dbReference type="RefSeq" id="WP_339852384.1">
    <property type="nucleotide sequence ID" value="NZ_CAXAXR010000003.1"/>
</dbReference>
<name>A0A348WDJ6_9RHOB</name>
<dbReference type="AlphaFoldDB" id="A0A348WDJ6"/>
<dbReference type="Proteomes" id="UP000264719">
    <property type="component" value="Unassembled WGS sequence"/>
</dbReference>
<evidence type="ECO:0000313" key="2">
    <source>
        <dbReference type="Proteomes" id="UP000264719"/>
    </source>
</evidence>
<evidence type="ECO:0000313" key="1">
    <source>
        <dbReference type="EMBL" id="HAR52608.1"/>
    </source>
</evidence>
<sequence>MTRVVISQPMYFPWVGFMAQMALADVMIWLDDAQFSKGSFTNRVQVKTADGVKWMSVPLVNKGNRTLISDLKAADPTTAERHSSLLQASLSKGAFFGEAQDIFHRAWRKTSLVDTLIESAEGLARAVGLPERDTHRASLMDVAGTGSARVLDLVRAVGGSRYITGHGARNYLDHQSFDDAGVEVEYMKYQPLAWPQDHGAFTPYVTTLDLVAQVPGAHRRAHLAPQTEGWRVFTET</sequence>
<comment type="caution">
    <text evidence="1">The sequence shown here is derived from an EMBL/GenBank/DDBJ whole genome shotgun (WGS) entry which is preliminary data.</text>
</comment>
<reference evidence="1 2" key="1">
    <citation type="journal article" date="2018" name="Nat. Biotechnol.">
        <title>A standardized bacterial taxonomy based on genome phylogeny substantially revises the tree of life.</title>
        <authorList>
            <person name="Parks D.H."/>
            <person name="Chuvochina M."/>
            <person name="Waite D.W."/>
            <person name="Rinke C."/>
            <person name="Skarshewski A."/>
            <person name="Chaumeil P.A."/>
            <person name="Hugenholtz P."/>
        </authorList>
    </citation>
    <scope>NUCLEOTIDE SEQUENCE [LARGE SCALE GENOMIC DNA]</scope>
    <source>
        <strain evidence="1">UBA9169</strain>
    </source>
</reference>
<dbReference type="EMBL" id="DMVW01000118">
    <property type="protein sequence ID" value="HAR52608.1"/>
    <property type="molecule type" value="Genomic_DNA"/>
</dbReference>
<proteinExistence type="predicted"/>
<organism evidence="1 2">
    <name type="scientific">Roseovarius nubinhibens</name>
    <dbReference type="NCBI Taxonomy" id="314263"/>
    <lineage>
        <taxon>Bacteria</taxon>
        <taxon>Pseudomonadati</taxon>
        <taxon>Pseudomonadota</taxon>
        <taxon>Alphaproteobacteria</taxon>
        <taxon>Rhodobacterales</taxon>
        <taxon>Roseobacteraceae</taxon>
        <taxon>Roseovarius</taxon>
    </lineage>
</organism>
<gene>
    <name evidence="1" type="ORF">DCS45_12140</name>
</gene>
<evidence type="ECO:0008006" key="3">
    <source>
        <dbReference type="Google" id="ProtNLM"/>
    </source>
</evidence>
<accession>A0A348WDJ6</accession>